<dbReference type="SMART" id="SM00028">
    <property type="entry name" value="TPR"/>
    <property type="match status" value="4"/>
</dbReference>
<dbReference type="InterPro" id="IPR000719">
    <property type="entry name" value="Prot_kinase_dom"/>
</dbReference>
<dbReference type="SUPFAM" id="SSF48452">
    <property type="entry name" value="TPR-like"/>
    <property type="match status" value="2"/>
</dbReference>
<keyword evidence="1 6" id="KW-0808">Transferase</keyword>
<organism evidence="6 7">
    <name type="scientific">Engelhardtia mirabilis</name>
    <dbReference type="NCBI Taxonomy" id="2528011"/>
    <lineage>
        <taxon>Bacteria</taxon>
        <taxon>Pseudomonadati</taxon>
        <taxon>Planctomycetota</taxon>
        <taxon>Planctomycetia</taxon>
        <taxon>Planctomycetia incertae sedis</taxon>
        <taxon>Engelhardtia</taxon>
    </lineage>
</organism>
<protein>
    <submittedName>
        <fullName evidence="6">Serine/threonine-protein kinase PknB</fullName>
        <ecNumber evidence="6">2.7.11.1</ecNumber>
    </submittedName>
</protein>
<evidence type="ECO:0000256" key="4">
    <source>
        <dbReference type="ARBA" id="ARBA00022840"/>
    </source>
</evidence>
<dbReference type="PROSITE" id="PS50011">
    <property type="entry name" value="PROTEIN_KINASE_DOM"/>
    <property type="match status" value="1"/>
</dbReference>
<evidence type="ECO:0000313" key="7">
    <source>
        <dbReference type="Proteomes" id="UP000316921"/>
    </source>
</evidence>
<dbReference type="SUPFAM" id="SSF56112">
    <property type="entry name" value="Protein kinase-like (PK-like)"/>
    <property type="match status" value="1"/>
</dbReference>
<dbReference type="Pfam" id="PF00069">
    <property type="entry name" value="Pkinase"/>
    <property type="match status" value="1"/>
</dbReference>
<dbReference type="AlphaFoldDB" id="A0A518BRL2"/>
<keyword evidence="3 6" id="KW-0418">Kinase</keyword>
<keyword evidence="7" id="KW-1185">Reference proteome</keyword>
<evidence type="ECO:0000256" key="1">
    <source>
        <dbReference type="ARBA" id="ARBA00022679"/>
    </source>
</evidence>
<dbReference type="SMART" id="SM00220">
    <property type="entry name" value="S_TKc"/>
    <property type="match status" value="1"/>
</dbReference>
<dbReference type="RefSeq" id="WP_145069665.1">
    <property type="nucleotide sequence ID" value="NZ_CP036287.1"/>
</dbReference>
<evidence type="ECO:0000256" key="3">
    <source>
        <dbReference type="ARBA" id="ARBA00022777"/>
    </source>
</evidence>
<dbReference type="InterPro" id="IPR011990">
    <property type="entry name" value="TPR-like_helical_dom_sf"/>
</dbReference>
<accession>A0A518BRL2</accession>
<dbReference type="EC" id="2.7.11.1" evidence="6"/>
<dbReference type="Pfam" id="PF13424">
    <property type="entry name" value="TPR_12"/>
    <property type="match status" value="2"/>
</dbReference>
<keyword evidence="4" id="KW-0067">ATP-binding</keyword>
<evidence type="ECO:0000256" key="2">
    <source>
        <dbReference type="ARBA" id="ARBA00022741"/>
    </source>
</evidence>
<dbReference type="InterPro" id="IPR008271">
    <property type="entry name" value="Ser/Thr_kinase_AS"/>
</dbReference>
<dbReference type="KEGG" id="pbap:Pla133_47290"/>
<evidence type="ECO:0000313" key="6">
    <source>
        <dbReference type="EMBL" id="QDU69609.1"/>
    </source>
</evidence>
<keyword evidence="2" id="KW-0547">Nucleotide-binding</keyword>
<dbReference type="Gene3D" id="1.10.510.10">
    <property type="entry name" value="Transferase(Phosphotransferase) domain 1"/>
    <property type="match status" value="1"/>
</dbReference>
<dbReference type="PANTHER" id="PTHR43289:SF6">
    <property type="entry name" value="SERINE_THREONINE-PROTEIN KINASE NEKL-3"/>
    <property type="match status" value="1"/>
</dbReference>
<reference evidence="6 7" key="1">
    <citation type="submission" date="2019-02" db="EMBL/GenBank/DDBJ databases">
        <title>Deep-cultivation of Planctomycetes and their phenomic and genomic characterization uncovers novel biology.</title>
        <authorList>
            <person name="Wiegand S."/>
            <person name="Jogler M."/>
            <person name="Boedeker C."/>
            <person name="Pinto D."/>
            <person name="Vollmers J."/>
            <person name="Rivas-Marin E."/>
            <person name="Kohn T."/>
            <person name="Peeters S.H."/>
            <person name="Heuer A."/>
            <person name="Rast P."/>
            <person name="Oberbeckmann S."/>
            <person name="Bunk B."/>
            <person name="Jeske O."/>
            <person name="Meyerdierks A."/>
            <person name="Storesund J.E."/>
            <person name="Kallscheuer N."/>
            <person name="Luecker S."/>
            <person name="Lage O.M."/>
            <person name="Pohl T."/>
            <person name="Merkel B.J."/>
            <person name="Hornburger P."/>
            <person name="Mueller R.-W."/>
            <person name="Bruemmer F."/>
            <person name="Labrenz M."/>
            <person name="Spormann A.M."/>
            <person name="Op den Camp H."/>
            <person name="Overmann J."/>
            <person name="Amann R."/>
            <person name="Jetten M.S.M."/>
            <person name="Mascher T."/>
            <person name="Medema M.H."/>
            <person name="Devos D.P."/>
            <person name="Kaster A.-K."/>
            <person name="Ovreas L."/>
            <person name="Rohde M."/>
            <person name="Galperin M.Y."/>
            <person name="Jogler C."/>
        </authorList>
    </citation>
    <scope>NUCLEOTIDE SEQUENCE [LARGE SCALE GENOMIC DNA]</scope>
    <source>
        <strain evidence="6 7">Pla133</strain>
    </source>
</reference>
<dbReference type="EMBL" id="CP036287">
    <property type="protein sequence ID" value="QDU69609.1"/>
    <property type="molecule type" value="Genomic_DNA"/>
</dbReference>
<dbReference type="Gene3D" id="3.30.200.20">
    <property type="entry name" value="Phosphorylase Kinase, domain 1"/>
    <property type="match status" value="1"/>
</dbReference>
<dbReference type="Pfam" id="PF13374">
    <property type="entry name" value="TPR_10"/>
    <property type="match status" value="1"/>
</dbReference>
<evidence type="ECO:0000259" key="5">
    <source>
        <dbReference type="PROSITE" id="PS50011"/>
    </source>
</evidence>
<dbReference type="GO" id="GO:0004674">
    <property type="term" value="F:protein serine/threonine kinase activity"/>
    <property type="evidence" value="ECO:0007669"/>
    <property type="project" value="UniProtKB-EC"/>
</dbReference>
<sequence length="862" mass="93683">MVGRDRESDLAGFGLGSDESDDAWLAQLALALEPLELGPLGEYEIVEEVARGGQGVVYRALQSSTGRQLAIKRLVDGRFAGSGALRRFEREIEAAARLRHPGIVTVLGYDHVDGVPLLAMAWVDGVRLDRWRQAREWPADLRRVLRCFLRVCEAVEHAHRGGVLHLDLKPSNILVDQDDQPVVLDFGLALVDRGESTGAVSQTGGGQFLGTVDYASPEQLRGVRAGLDARSDVYSLGVLLHELVGGELPFDFRAGVGPALASQASGHFRRLASRDLGLPRLLTRELDAIVAQALAPRPAERYAGVAALTDDIRRVLDGRPVSAHPPSALYDLRKFASLHRAACAWALVALVSVVVSGTLVALQNLELERERTREARARAVAEQAETRAMESAAARLEVMQFLFVELFEGHLASDAGGGLTIAELIDAAAAAAGQRFGDRPLVEAELRGVLSTANRTIGRFDLAEQDLRRAIELLESQGGRDDTAETRAALASLGVGLAITLGKQGRLDEARELLEPLLQEREILTTTDQCKALNVLGQVYVYSQDKQLAIDLHREALQIARAADLELDLVQALTGLGAALAQSGRYDEARAAYEEGLARARARCGDNCTRVGYLCGLLGDLLQFQGQLEPALELARESLDTALGVHGREHPESVAGLGDVGELLSQMGRLDEAEVLLADAVALSEVVRGPEALVTDIHRLRCIRNQLRMGRIESHLDEIARIRERFDLAGARLGRWPARAQDTHLAALASLGRESELGALLTEVSSARGTEGPLELPYQALLMQSQIEHVAGGRESSRRLLEQGLVQFSREATTDAERLLWEQRRIAVFYRQRSDEESARWAEQLVAGLIEELGVRQESSGG</sequence>
<feature type="domain" description="Protein kinase" evidence="5">
    <location>
        <begin position="43"/>
        <end position="316"/>
    </location>
</feature>
<dbReference type="InterPro" id="IPR011009">
    <property type="entry name" value="Kinase-like_dom_sf"/>
</dbReference>
<dbReference type="PROSITE" id="PS00108">
    <property type="entry name" value="PROTEIN_KINASE_ST"/>
    <property type="match status" value="1"/>
</dbReference>
<dbReference type="InterPro" id="IPR019734">
    <property type="entry name" value="TPR_rpt"/>
</dbReference>
<dbReference type="CDD" id="cd14014">
    <property type="entry name" value="STKc_PknB_like"/>
    <property type="match status" value="1"/>
</dbReference>
<dbReference type="Gene3D" id="1.25.40.10">
    <property type="entry name" value="Tetratricopeptide repeat domain"/>
    <property type="match status" value="2"/>
</dbReference>
<dbReference type="PANTHER" id="PTHR43289">
    <property type="entry name" value="MITOGEN-ACTIVATED PROTEIN KINASE KINASE KINASE 20-RELATED"/>
    <property type="match status" value="1"/>
</dbReference>
<proteinExistence type="predicted"/>
<dbReference type="Proteomes" id="UP000316921">
    <property type="component" value="Chromosome"/>
</dbReference>
<name>A0A518BRL2_9BACT</name>
<dbReference type="GO" id="GO:0005524">
    <property type="term" value="F:ATP binding"/>
    <property type="evidence" value="ECO:0007669"/>
    <property type="project" value="UniProtKB-KW"/>
</dbReference>
<gene>
    <name evidence="6" type="primary">pknB_25</name>
    <name evidence="6" type="ORF">Pla133_47290</name>
</gene>